<proteinExistence type="predicted"/>
<feature type="chain" id="PRO_5018583958" description="SbsA Ig-like domain-containing protein" evidence="2">
    <location>
        <begin position="20"/>
        <end position="540"/>
    </location>
</feature>
<dbReference type="SUPFAM" id="SSF49452">
    <property type="entry name" value="Starch-binding domain-like"/>
    <property type="match status" value="1"/>
</dbReference>
<evidence type="ECO:0000313" key="4">
    <source>
        <dbReference type="EMBL" id="RTQ48422.1"/>
    </source>
</evidence>
<feature type="domain" description="SbsA Ig-like" evidence="3">
    <location>
        <begin position="33"/>
        <end position="134"/>
    </location>
</feature>
<dbReference type="Pfam" id="PF13205">
    <property type="entry name" value="Big_5"/>
    <property type="match status" value="1"/>
</dbReference>
<dbReference type="RefSeq" id="WP_126694128.1">
    <property type="nucleotide sequence ID" value="NZ_RXOF01000009.1"/>
</dbReference>
<reference evidence="4 5" key="1">
    <citation type="submission" date="2018-12" db="EMBL/GenBank/DDBJ databases">
        <title>Hymenobacter gummosus sp. nov., isolated from a spring.</title>
        <authorList>
            <person name="Nie L."/>
        </authorList>
    </citation>
    <scope>NUCLEOTIDE SEQUENCE [LARGE SCALE GENOMIC DNA]</scope>
    <source>
        <strain evidence="4 5">KCTC 52166</strain>
    </source>
</reference>
<sequence>MSARANSLLLLLPAGLALAGCAAISSPEGGPRDQVAPKLVSTEPKNGATNVKEQRLRLTFSEQVQLKELTKNLLITPSIPDDNPYKIREERSSIELRFEKPLDPNTTYVFNFRDAVTDITESNPARDVIVAFSTGAALDSGRVSGSVTQLLSGQPEADITVALYPAGDTTDVRRHRPYYQTRSDKSGNFQLRNLREGSYRIYALLDKNNNSRYDEPERIAYLPAPVTIQPRLDSVRLVTVRPDSKRPLILSQQTSPAQFKIGYNEGLRQFTLAALGQAPNPALLEAAVLQERGRSVVIQRGELVPAGRYLISAVDSAGNAGADTLNVRFEGQAAPARRGPQYQVIGAPREVYRQGQIKLQFTEPVRVLTTKPFGTLQEDSLTRRPLRLPADATLSPDRTQLAVNVNTKAKNTVTFIPDSTAILAIGGQSLRLRPLRLRVTEQSTTGTLSGTVQTAARSYELQLLDQNQQVVRSLSSPRTFRFDNLDPGTYTLRVLIDADNDGRWRGGDPKLLLPAEPVYRFPEPQQVRANWEIENLKLSF</sequence>
<dbReference type="AlphaFoldDB" id="A0A3S0JD06"/>
<dbReference type="OrthoDB" id="9809989at2"/>
<dbReference type="Proteomes" id="UP000282184">
    <property type="component" value="Unassembled WGS sequence"/>
</dbReference>
<dbReference type="InterPro" id="IPR032812">
    <property type="entry name" value="SbsA_Ig"/>
</dbReference>
<evidence type="ECO:0000313" key="5">
    <source>
        <dbReference type="Proteomes" id="UP000282184"/>
    </source>
</evidence>
<dbReference type="InterPro" id="IPR013784">
    <property type="entry name" value="Carb-bd-like_fold"/>
</dbReference>
<keyword evidence="5" id="KW-1185">Reference proteome</keyword>
<comment type="caution">
    <text evidence="4">The sequence shown here is derived from an EMBL/GenBank/DDBJ whole genome shotgun (WGS) entry which is preliminary data.</text>
</comment>
<gene>
    <name evidence="4" type="ORF">EJV47_15730</name>
</gene>
<evidence type="ECO:0000256" key="2">
    <source>
        <dbReference type="SAM" id="SignalP"/>
    </source>
</evidence>
<feature type="signal peptide" evidence="2">
    <location>
        <begin position="1"/>
        <end position="19"/>
    </location>
</feature>
<organism evidence="4 5">
    <name type="scientific">Hymenobacter gummosus</name>
    <dbReference type="NCBI Taxonomy" id="1776032"/>
    <lineage>
        <taxon>Bacteria</taxon>
        <taxon>Pseudomonadati</taxon>
        <taxon>Bacteroidota</taxon>
        <taxon>Cytophagia</taxon>
        <taxon>Cytophagales</taxon>
        <taxon>Hymenobacteraceae</taxon>
        <taxon>Hymenobacter</taxon>
    </lineage>
</organism>
<dbReference type="GO" id="GO:0030246">
    <property type="term" value="F:carbohydrate binding"/>
    <property type="evidence" value="ECO:0007669"/>
    <property type="project" value="InterPro"/>
</dbReference>
<dbReference type="PROSITE" id="PS51257">
    <property type="entry name" value="PROKAR_LIPOPROTEIN"/>
    <property type="match status" value="1"/>
</dbReference>
<accession>A0A3S0JD06</accession>
<keyword evidence="1 2" id="KW-0732">Signal</keyword>
<name>A0A3S0JD06_9BACT</name>
<dbReference type="EMBL" id="RXOF01000009">
    <property type="protein sequence ID" value="RTQ48422.1"/>
    <property type="molecule type" value="Genomic_DNA"/>
</dbReference>
<protein>
    <recommendedName>
        <fullName evidence="3">SbsA Ig-like domain-containing protein</fullName>
    </recommendedName>
</protein>
<evidence type="ECO:0000256" key="1">
    <source>
        <dbReference type="ARBA" id="ARBA00022729"/>
    </source>
</evidence>
<evidence type="ECO:0000259" key="3">
    <source>
        <dbReference type="Pfam" id="PF13205"/>
    </source>
</evidence>
<dbReference type="Gene3D" id="2.60.40.1120">
    <property type="entry name" value="Carboxypeptidase-like, regulatory domain"/>
    <property type="match status" value="1"/>
</dbReference>